<reference evidence="1 2" key="1">
    <citation type="journal article" date="2024" name="G3 (Bethesda)">
        <title>Genome assembly of Hibiscus sabdariffa L. provides insights into metabolisms of medicinal natural products.</title>
        <authorList>
            <person name="Kim T."/>
        </authorList>
    </citation>
    <scope>NUCLEOTIDE SEQUENCE [LARGE SCALE GENOMIC DNA]</scope>
    <source>
        <strain evidence="1">TK-2024</strain>
        <tissue evidence="1">Old leaves</tissue>
    </source>
</reference>
<accession>A0ABR2TKI0</accession>
<evidence type="ECO:0000313" key="2">
    <source>
        <dbReference type="Proteomes" id="UP001396334"/>
    </source>
</evidence>
<gene>
    <name evidence="1" type="ORF">V6N11_022761</name>
</gene>
<organism evidence="1 2">
    <name type="scientific">Hibiscus sabdariffa</name>
    <name type="common">roselle</name>
    <dbReference type="NCBI Taxonomy" id="183260"/>
    <lineage>
        <taxon>Eukaryota</taxon>
        <taxon>Viridiplantae</taxon>
        <taxon>Streptophyta</taxon>
        <taxon>Embryophyta</taxon>
        <taxon>Tracheophyta</taxon>
        <taxon>Spermatophyta</taxon>
        <taxon>Magnoliopsida</taxon>
        <taxon>eudicotyledons</taxon>
        <taxon>Gunneridae</taxon>
        <taxon>Pentapetalae</taxon>
        <taxon>rosids</taxon>
        <taxon>malvids</taxon>
        <taxon>Malvales</taxon>
        <taxon>Malvaceae</taxon>
        <taxon>Malvoideae</taxon>
        <taxon>Hibiscus</taxon>
    </lineage>
</organism>
<protein>
    <submittedName>
        <fullName evidence="1">Uncharacterized protein</fullName>
    </submittedName>
</protein>
<evidence type="ECO:0000313" key="1">
    <source>
        <dbReference type="EMBL" id="KAK9037862.1"/>
    </source>
</evidence>
<name>A0ABR2TKI0_9ROSI</name>
<dbReference type="EMBL" id="JBBPBN010000005">
    <property type="protein sequence ID" value="KAK9037862.1"/>
    <property type="molecule type" value="Genomic_DNA"/>
</dbReference>
<comment type="caution">
    <text evidence="1">The sequence shown here is derived from an EMBL/GenBank/DDBJ whole genome shotgun (WGS) entry which is preliminary data.</text>
</comment>
<sequence length="283" mass="32130">MELVEQCIASIALCKATTREVYWEQAHPYMGKFLSKYFFFSRFILELRLCECRIRLTPGRSSVRLGWPPLGRSNPSRLHCQDCNDAHGGDVCFQCEEGFENGRDEFTELFGYGRGSGDVFGNNTYEILSVFGSGYVEEAVDSFILLSDDRDFMINEGNILYGSLERRECWCPEVDKWMADSGRQYWSGSKSGEIRGHEVDSCGIKLEGEVGPYQFGDWLRVPLARKRPVPQGYKKPGIVYTNKEMGGVESYVSKGKVVMDRNEQIRKQGGRGQAVLISNTKIR</sequence>
<dbReference type="Proteomes" id="UP001396334">
    <property type="component" value="Unassembled WGS sequence"/>
</dbReference>
<proteinExistence type="predicted"/>
<keyword evidence="2" id="KW-1185">Reference proteome</keyword>